<dbReference type="STRING" id="421531.IX38_17955"/>
<keyword evidence="2" id="KW-1185">Reference proteome</keyword>
<accession>A0A085ZAK5</accession>
<dbReference type="RefSeq" id="WP_034706997.1">
    <property type="nucleotide sequence ID" value="NZ_JPRO01000018.1"/>
</dbReference>
<organism evidence="1 2">
    <name type="scientific">Chryseobacterium luteum</name>
    <dbReference type="NCBI Taxonomy" id="421531"/>
    <lineage>
        <taxon>Bacteria</taxon>
        <taxon>Pseudomonadati</taxon>
        <taxon>Bacteroidota</taxon>
        <taxon>Flavobacteriia</taxon>
        <taxon>Flavobacteriales</taxon>
        <taxon>Weeksellaceae</taxon>
        <taxon>Chryseobacterium group</taxon>
        <taxon>Chryseobacterium</taxon>
    </lineage>
</organism>
<dbReference type="Pfam" id="PF14107">
    <property type="entry name" value="DUF4280"/>
    <property type="match status" value="1"/>
</dbReference>
<sequence>MPHKLTEKAILLCDKGAKPSQLKVTSQTFSKAENKLIATEQDKQPEINIPSFGVCAVTKSKCSPAIIKWEKTTEKDTINNYKILTEDSTCKCTMGGKISVQNKGHSEKHEIV</sequence>
<reference evidence="1 2" key="1">
    <citation type="submission" date="2014-07" db="EMBL/GenBank/DDBJ databases">
        <title>Genome of Chryseobacterium luteum DSM 18605.</title>
        <authorList>
            <person name="Stropko S.J."/>
            <person name="Pipes S.E."/>
            <person name="Newman J.D."/>
        </authorList>
    </citation>
    <scope>NUCLEOTIDE SEQUENCE [LARGE SCALE GENOMIC DNA]</scope>
    <source>
        <strain evidence="1 2">DSM 18605</strain>
    </source>
</reference>
<gene>
    <name evidence="1" type="ORF">IX38_17955</name>
</gene>
<dbReference type="OrthoDB" id="619618at2"/>
<protein>
    <recommendedName>
        <fullName evidence="3">DUF4280 domain-containing protein</fullName>
    </recommendedName>
</protein>
<proteinExistence type="predicted"/>
<dbReference type="EMBL" id="JPRO01000018">
    <property type="protein sequence ID" value="KFF01469.1"/>
    <property type="molecule type" value="Genomic_DNA"/>
</dbReference>
<evidence type="ECO:0000313" key="1">
    <source>
        <dbReference type="EMBL" id="KFF01469.1"/>
    </source>
</evidence>
<name>A0A085ZAK5_9FLAO</name>
<comment type="caution">
    <text evidence="1">The sequence shown here is derived from an EMBL/GenBank/DDBJ whole genome shotgun (WGS) entry which is preliminary data.</text>
</comment>
<dbReference type="AlphaFoldDB" id="A0A085ZAK5"/>
<dbReference type="Proteomes" id="UP000028703">
    <property type="component" value="Unassembled WGS sequence"/>
</dbReference>
<evidence type="ECO:0008006" key="3">
    <source>
        <dbReference type="Google" id="ProtNLM"/>
    </source>
</evidence>
<dbReference type="InterPro" id="IPR025460">
    <property type="entry name" value="DUF4280"/>
</dbReference>
<evidence type="ECO:0000313" key="2">
    <source>
        <dbReference type="Proteomes" id="UP000028703"/>
    </source>
</evidence>
<dbReference type="eggNOG" id="COG3209">
    <property type="taxonomic scope" value="Bacteria"/>
</dbReference>